<dbReference type="PRINTS" id="PR00943">
    <property type="entry name" value="CUATPASE"/>
</dbReference>
<keyword evidence="3 11" id="KW-1003">Cell membrane</keyword>
<dbReference type="InterPro" id="IPR023299">
    <property type="entry name" value="ATPase_P-typ_cyto_dom_N"/>
</dbReference>
<dbReference type="EMBL" id="AFAR01000218">
    <property type="protein sequence ID" value="EGF25632.1"/>
    <property type="molecule type" value="Genomic_DNA"/>
</dbReference>
<dbReference type="GO" id="GO:0005507">
    <property type="term" value="F:copper ion binding"/>
    <property type="evidence" value="ECO:0007669"/>
    <property type="project" value="TreeGrafter"/>
</dbReference>
<feature type="transmembrane region" description="Helical" evidence="11">
    <location>
        <begin position="184"/>
        <end position="203"/>
    </location>
</feature>
<feature type="transmembrane region" description="Helical" evidence="11">
    <location>
        <begin position="812"/>
        <end position="831"/>
    </location>
</feature>
<dbReference type="NCBIfam" id="TIGR01525">
    <property type="entry name" value="ATPase-IB_hvy"/>
    <property type="match status" value="1"/>
</dbReference>
<dbReference type="CDD" id="cd02094">
    <property type="entry name" value="P-type_ATPase_Cu-like"/>
    <property type="match status" value="1"/>
</dbReference>
<organism evidence="13 14">
    <name type="scientific">Rhodopirellula baltica WH47</name>
    <dbReference type="NCBI Taxonomy" id="991778"/>
    <lineage>
        <taxon>Bacteria</taxon>
        <taxon>Pseudomonadati</taxon>
        <taxon>Planctomycetota</taxon>
        <taxon>Planctomycetia</taxon>
        <taxon>Pirellulales</taxon>
        <taxon>Pirellulaceae</taxon>
        <taxon>Rhodopirellula</taxon>
    </lineage>
</organism>
<dbReference type="InterPro" id="IPR008250">
    <property type="entry name" value="ATPase_P-typ_transduc_dom_A_sf"/>
</dbReference>
<dbReference type="FunFam" id="2.70.150.10:FF:000020">
    <property type="entry name" value="Copper-exporting P-type ATPase A"/>
    <property type="match status" value="1"/>
</dbReference>
<dbReference type="InterPro" id="IPR036412">
    <property type="entry name" value="HAD-like_sf"/>
</dbReference>
<dbReference type="SMART" id="SM00746">
    <property type="entry name" value="TRASH"/>
    <property type="match status" value="1"/>
</dbReference>
<feature type="transmembrane region" description="Helical" evidence="11">
    <location>
        <begin position="215"/>
        <end position="236"/>
    </location>
</feature>
<evidence type="ECO:0000256" key="5">
    <source>
        <dbReference type="ARBA" id="ARBA00022723"/>
    </source>
</evidence>
<comment type="similarity">
    <text evidence="2 11">Belongs to the cation transport ATPase (P-type) (TC 3.A.3) family. Type IB subfamily.</text>
</comment>
<dbReference type="GO" id="GO:0005886">
    <property type="term" value="C:plasma membrane"/>
    <property type="evidence" value="ECO:0007669"/>
    <property type="project" value="UniProtKB-SubCell"/>
</dbReference>
<evidence type="ECO:0000313" key="13">
    <source>
        <dbReference type="EMBL" id="EGF25632.1"/>
    </source>
</evidence>
<dbReference type="PROSITE" id="PS01229">
    <property type="entry name" value="COF_2"/>
    <property type="match status" value="1"/>
</dbReference>
<dbReference type="InterPro" id="IPR011017">
    <property type="entry name" value="TRASH_dom"/>
</dbReference>
<dbReference type="PANTHER" id="PTHR43520:SF8">
    <property type="entry name" value="P-TYPE CU(+) TRANSPORTER"/>
    <property type="match status" value="1"/>
</dbReference>
<name>F2AXI8_RHOBT</name>
<evidence type="ECO:0000256" key="11">
    <source>
        <dbReference type="RuleBase" id="RU362081"/>
    </source>
</evidence>
<evidence type="ECO:0000256" key="7">
    <source>
        <dbReference type="ARBA" id="ARBA00022840"/>
    </source>
</evidence>
<evidence type="ECO:0000256" key="6">
    <source>
        <dbReference type="ARBA" id="ARBA00022741"/>
    </source>
</evidence>
<feature type="domain" description="TRASH" evidence="12">
    <location>
        <begin position="45"/>
        <end position="82"/>
    </location>
</feature>
<dbReference type="GO" id="GO:0060003">
    <property type="term" value="P:copper ion export"/>
    <property type="evidence" value="ECO:0007669"/>
    <property type="project" value="UniProtKB-ARBA"/>
</dbReference>
<keyword evidence="7 11" id="KW-0067">ATP-binding</keyword>
<dbReference type="Gene3D" id="2.70.150.10">
    <property type="entry name" value="Calcium-transporting ATPase, cytoplasmic transduction domain A"/>
    <property type="match status" value="1"/>
</dbReference>
<dbReference type="InterPro" id="IPR007029">
    <property type="entry name" value="YHS_dom"/>
</dbReference>
<dbReference type="SUPFAM" id="SSF81653">
    <property type="entry name" value="Calcium ATPase, transduction domain A"/>
    <property type="match status" value="1"/>
</dbReference>
<dbReference type="Gene3D" id="3.40.1110.10">
    <property type="entry name" value="Calcium-transporting ATPase, cytoplasmic domain N"/>
    <property type="match status" value="1"/>
</dbReference>
<evidence type="ECO:0000256" key="9">
    <source>
        <dbReference type="ARBA" id="ARBA00022989"/>
    </source>
</evidence>
<gene>
    <name evidence="13" type="ORF">RBWH47_03764</name>
</gene>
<feature type="transmembrane region" description="Helical" evidence="11">
    <location>
        <begin position="467"/>
        <end position="490"/>
    </location>
</feature>
<feature type="transmembrane region" description="Helical" evidence="11">
    <location>
        <begin position="784"/>
        <end position="806"/>
    </location>
</feature>
<dbReference type="Pfam" id="PF04945">
    <property type="entry name" value="YHS"/>
    <property type="match status" value="1"/>
</dbReference>
<dbReference type="SUPFAM" id="SSF56784">
    <property type="entry name" value="HAD-like"/>
    <property type="match status" value="1"/>
</dbReference>
<dbReference type="SFLD" id="SFLDF00027">
    <property type="entry name" value="p-type_atpase"/>
    <property type="match status" value="1"/>
</dbReference>
<evidence type="ECO:0000256" key="2">
    <source>
        <dbReference type="ARBA" id="ARBA00006024"/>
    </source>
</evidence>
<evidence type="ECO:0000256" key="4">
    <source>
        <dbReference type="ARBA" id="ARBA00022692"/>
    </source>
</evidence>
<dbReference type="GO" id="GO:0043682">
    <property type="term" value="F:P-type divalent copper transporter activity"/>
    <property type="evidence" value="ECO:0007669"/>
    <property type="project" value="TreeGrafter"/>
</dbReference>
<dbReference type="NCBIfam" id="TIGR01494">
    <property type="entry name" value="ATPase_P-type"/>
    <property type="match status" value="1"/>
</dbReference>
<evidence type="ECO:0000256" key="1">
    <source>
        <dbReference type="ARBA" id="ARBA00004651"/>
    </source>
</evidence>
<accession>F2AXI8</accession>
<dbReference type="InterPro" id="IPR059000">
    <property type="entry name" value="ATPase_P-type_domA"/>
</dbReference>
<keyword evidence="10 11" id="KW-0472">Membrane</keyword>
<evidence type="ECO:0000256" key="8">
    <source>
        <dbReference type="ARBA" id="ARBA00022967"/>
    </source>
</evidence>
<dbReference type="PROSITE" id="PS00154">
    <property type="entry name" value="ATPASE_E1_E2"/>
    <property type="match status" value="1"/>
</dbReference>
<dbReference type="SFLD" id="SFLDG00002">
    <property type="entry name" value="C1.7:_P-type_atpase_like"/>
    <property type="match status" value="1"/>
</dbReference>
<dbReference type="Pfam" id="PF00702">
    <property type="entry name" value="Hydrolase"/>
    <property type="match status" value="1"/>
</dbReference>
<dbReference type="PATRIC" id="fig|991778.3.peg.4701"/>
<keyword evidence="5 11" id="KW-0479">Metal-binding</keyword>
<dbReference type="InterPro" id="IPR044492">
    <property type="entry name" value="P_typ_ATPase_HD_dom"/>
</dbReference>
<dbReference type="SUPFAM" id="SSF81665">
    <property type="entry name" value="Calcium ATPase, transmembrane domain M"/>
    <property type="match status" value="1"/>
</dbReference>
<evidence type="ECO:0000256" key="3">
    <source>
        <dbReference type="ARBA" id="ARBA00022475"/>
    </source>
</evidence>
<evidence type="ECO:0000313" key="14">
    <source>
        <dbReference type="Proteomes" id="UP000006222"/>
    </source>
</evidence>
<evidence type="ECO:0000256" key="10">
    <source>
        <dbReference type="ARBA" id="ARBA00023136"/>
    </source>
</evidence>
<proteinExistence type="inferred from homology"/>
<reference evidence="13 14" key="1">
    <citation type="journal article" date="2013" name="Mar. Genomics">
        <title>Expression of sulfatases in Rhodopirellula baltica and the diversity of sulfatases in the genus Rhodopirellula.</title>
        <authorList>
            <person name="Wegner C.E."/>
            <person name="Richter-Heitmann T."/>
            <person name="Klindworth A."/>
            <person name="Klockow C."/>
            <person name="Richter M."/>
            <person name="Achstetter T."/>
            <person name="Glockner F.O."/>
            <person name="Harder J."/>
        </authorList>
    </citation>
    <scope>NUCLEOTIDE SEQUENCE [LARGE SCALE GENOMIC DNA]</scope>
    <source>
        <strain evidence="13 14">WH47</strain>
    </source>
</reference>
<dbReference type="SFLD" id="SFLDS00003">
    <property type="entry name" value="Haloacid_Dehalogenase"/>
    <property type="match status" value="1"/>
</dbReference>
<dbReference type="PANTHER" id="PTHR43520">
    <property type="entry name" value="ATP7, ISOFORM B"/>
    <property type="match status" value="1"/>
</dbReference>
<dbReference type="InterPro" id="IPR027256">
    <property type="entry name" value="P-typ_ATPase_IB"/>
</dbReference>
<comment type="caution">
    <text evidence="13">The sequence shown here is derived from an EMBL/GenBank/DDBJ whole genome shotgun (WGS) entry which is preliminary data.</text>
</comment>
<keyword evidence="6 11" id="KW-0547">Nucleotide-binding</keyword>
<dbReference type="Gene3D" id="3.40.50.1000">
    <property type="entry name" value="HAD superfamily/HAD-like"/>
    <property type="match status" value="1"/>
</dbReference>
<comment type="subcellular location">
    <subcellularLocation>
        <location evidence="1">Cell membrane</location>
        <topology evidence="1">Multi-pass membrane protein</topology>
    </subcellularLocation>
</comment>
<evidence type="ECO:0000259" key="12">
    <source>
        <dbReference type="SMART" id="SM00746"/>
    </source>
</evidence>
<keyword evidence="8" id="KW-1278">Translocase</keyword>
<dbReference type="GO" id="GO:0055070">
    <property type="term" value="P:copper ion homeostasis"/>
    <property type="evidence" value="ECO:0007669"/>
    <property type="project" value="TreeGrafter"/>
</dbReference>
<sequence length="839" mass="88584">MDMIAAPLPLMKTECNLHTTMGYVPDCQNDTTGTKMNTTEITATDPVCGMKVPVDSSRSAEFQGKRYVFCSDGCLSRFQTDPPGVLAKRSQKEAASGSSCCGDGSPIQIEEPSTASSCCGGQSSSKASDMLADPDAIYTCPMHPEIEQVGPGDCPICGMDLEPKFVDMADHGDDEQYADMKRRFWVGVALSVPLLVIAMGPMVGLRVADWMSQTVFGWLQLALATPVVFWCGWPLLVRGAKSFRTMNLNMFSLIAVGTLAAYLFSLVVVLLPSVIPEAFFENGVPPLYFEAAAVIITLVLLGQVLELRARQQTGGAIRELMQLAPDTAHRITDDGEEDVSLDSVHKGDRLRVRPGEKVPVDGKVLSGSSSVDESMLTGEPMPVKKLEGDEITGGTLNQTGALVMEAVGVGGDTVLNRIVQMVADAQRSRAPIQKLVDVVARYFVPAVIVCSILAFIGWAVFGPEPQLAHAFVAAVAVLIIACPCALGLATPMSVMVGVGRGAKEGVLIKNAEVLEVMEKVDTIVVDKTGTLTQGRPEVTGIETFGDWNENEVLTLAAAVESQSEHPLAQAVVRRGKADELQLVEAREFDSITGGGVRARVNDHEVLIGKADLLSEQGIEGLVAGRDKAGSHQAEGATVVFVAIDSKWAAILAITDPIKQSTPAALKTLHELGLKVVMLTGDAEPTAKAVASRLGIDEFHAGVSPEEKHDFVLKLKQEGKTVAMCGDGINDAPALAEANVGIAMGTGTGVAIESAGVTLVGGDLRGVAAAANLSRKTMSNIRQNLFFAFIYNTLGIPVAAGLLYPIFGVLLSPMIAAAAMSFSSVSVIANALRLRAAKLA</sequence>
<protein>
    <submittedName>
        <fullName evidence="13">Heavy metal translocating P-type ATPase</fullName>
    </submittedName>
</protein>
<dbReference type="NCBIfam" id="TIGR01511">
    <property type="entry name" value="ATPase-IB1_Cu"/>
    <property type="match status" value="1"/>
</dbReference>
<dbReference type="InterPro" id="IPR045800">
    <property type="entry name" value="HMBD"/>
</dbReference>
<keyword evidence="9 11" id="KW-1133">Transmembrane helix</keyword>
<dbReference type="GO" id="GO:0016887">
    <property type="term" value="F:ATP hydrolysis activity"/>
    <property type="evidence" value="ECO:0007669"/>
    <property type="project" value="InterPro"/>
</dbReference>
<dbReference type="GO" id="GO:0005524">
    <property type="term" value="F:ATP binding"/>
    <property type="evidence" value="ECO:0007669"/>
    <property type="project" value="UniProtKB-UniRule"/>
</dbReference>
<keyword evidence="4 11" id="KW-0812">Transmembrane</keyword>
<dbReference type="InterPro" id="IPR018303">
    <property type="entry name" value="ATPase_P-typ_P_site"/>
</dbReference>
<dbReference type="AlphaFoldDB" id="F2AXI8"/>
<dbReference type="InterPro" id="IPR023214">
    <property type="entry name" value="HAD_sf"/>
</dbReference>
<feature type="transmembrane region" description="Helical" evidence="11">
    <location>
        <begin position="287"/>
        <end position="305"/>
    </location>
</feature>
<dbReference type="PRINTS" id="PR00119">
    <property type="entry name" value="CATATPASE"/>
</dbReference>
<dbReference type="Pfam" id="PF19335">
    <property type="entry name" value="HMBD"/>
    <property type="match status" value="1"/>
</dbReference>
<dbReference type="Proteomes" id="UP000006222">
    <property type="component" value="Unassembled WGS sequence"/>
</dbReference>
<feature type="transmembrane region" description="Helical" evidence="11">
    <location>
        <begin position="439"/>
        <end position="461"/>
    </location>
</feature>
<dbReference type="InterPro" id="IPR023298">
    <property type="entry name" value="ATPase_P-typ_TM_dom_sf"/>
</dbReference>
<dbReference type="InterPro" id="IPR001757">
    <property type="entry name" value="P_typ_ATPase"/>
</dbReference>
<feature type="transmembrane region" description="Helical" evidence="11">
    <location>
        <begin position="248"/>
        <end position="275"/>
    </location>
</feature>
<dbReference type="Pfam" id="PF00122">
    <property type="entry name" value="E1-E2_ATPase"/>
    <property type="match status" value="1"/>
</dbReference>